<evidence type="ECO:0000313" key="1">
    <source>
        <dbReference type="EMBL" id="KAG5595335.1"/>
    </source>
</evidence>
<dbReference type="OrthoDB" id="1938246at2759"/>
<organism evidence="1 2">
    <name type="scientific">Solanum commersonii</name>
    <name type="common">Commerson's wild potato</name>
    <name type="synonym">Commerson's nightshade</name>
    <dbReference type="NCBI Taxonomy" id="4109"/>
    <lineage>
        <taxon>Eukaryota</taxon>
        <taxon>Viridiplantae</taxon>
        <taxon>Streptophyta</taxon>
        <taxon>Embryophyta</taxon>
        <taxon>Tracheophyta</taxon>
        <taxon>Spermatophyta</taxon>
        <taxon>Magnoliopsida</taxon>
        <taxon>eudicotyledons</taxon>
        <taxon>Gunneridae</taxon>
        <taxon>Pentapetalae</taxon>
        <taxon>asterids</taxon>
        <taxon>lamiids</taxon>
        <taxon>Solanales</taxon>
        <taxon>Solanaceae</taxon>
        <taxon>Solanoideae</taxon>
        <taxon>Solaneae</taxon>
        <taxon>Solanum</taxon>
    </lineage>
</organism>
<dbReference type="PANTHER" id="PTHR33116:SF67">
    <property type="entry name" value="REVERSE TRANSCRIPTASE"/>
    <property type="match status" value="1"/>
</dbReference>
<name>A0A9J5Y611_SOLCO</name>
<dbReference type="AlphaFoldDB" id="A0A9J5Y611"/>
<reference evidence="1 2" key="1">
    <citation type="submission" date="2020-09" db="EMBL/GenBank/DDBJ databases">
        <title>De no assembly of potato wild relative species, Solanum commersonii.</title>
        <authorList>
            <person name="Cho K."/>
        </authorList>
    </citation>
    <scope>NUCLEOTIDE SEQUENCE [LARGE SCALE GENOMIC DNA]</scope>
    <source>
        <strain evidence="1">LZ3.2</strain>
        <tissue evidence="1">Leaf</tissue>
    </source>
</reference>
<protein>
    <submittedName>
        <fullName evidence="1">Uncharacterized protein</fullName>
    </submittedName>
</protein>
<keyword evidence="2" id="KW-1185">Reference proteome</keyword>
<accession>A0A9J5Y611</accession>
<gene>
    <name evidence="1" type="ORF">H5410_036567</name>
</gene>
<dbReference type="EMBL" id="JACXVP010000007">
    <property type="protein sequence ID" value="KAG5595335.1"/>
    <property type="molecule type" value="Genomic_DNA"/>
</dbReference>
<comment type="caution">
    <text evidence="1">The sequence shown here is derived from an EMBL/GenBank/DDBJ whole genome shotgun (WGS) entry which is preliminary data.</text>
</comment>
<evidence type="ECO:0000313" key="2">
    <source>
        <dbReference type="Proteomes" id="UP000824120"/>
    </source>
</evidence>
<proteinExistence type="predicted"/>
<sequence>MNVLKMYEQQHNNLHLWKGKLLSFGGKKVLISHVMQSIHVYLLSALSPPKCVIDDIQKTFVEFLWSSKKRGRDTHWLA</sequence>
<dbReference type="PANTHER" id="PTHR33116">
    <property type="entry name" value="REVERSE TRANSCRIPTASE ZINC-BINDING DOMAIN-CONTAINING PROTEIN-RELATED-RELATED"/>
    <property type="match status" value="1"/>
</dbReference>
<dbReference type="Proteomes" id="UP000824120">
    <property type="component" value="Chromosome 7"/>
</dbReference>